<evidence type="ECO:0000313" key="3">
    <source>
        <dbReference type="Proteomes" id="UP000076532"/>
    </source>
</evidence>
<feature type="compositionally biased region" description="Acidic residues" evidence="1">
    <location>
        <begin position="100"/>
        <end position="114"/>
    </location>
</feature>
<protein>
    <recommendedName>
        <fullName evidence="4">CxC2-like cysteine cluster KDZ transposase-associated domain-containing protein</fullName>
    </recommendedName>
</protein>
<feature type="compositionally biased region" description="Polar residues" evidence="1">
    <location>
        <begin position="74"/>
        <end position="86"/>
    </location>
</feature>
<proteinExistence type="predicted"/>
<feature type="region of interest" description="Disordered" evidence="1">
    <location>
        <begin position="53"/>
        <end position="120"/>
    </location>
</feature>
<dbReference type="AlphaFoldDB" id="A0A166T9M2"/>
<name>A0A166T9M2_9AGAM</name>
<dbReference type="Proteomes" id="UP000076532">
    <property type="component" value="Unassembled WGS sequence"/>
</dbReference>
<dbReference type="EMBL" id="KV417494">
    <property type="protein sequence ID" value="KZP30377.1"/>
    <property type="molecule type" value="Genomic_DNA"/>
</dbReference>
<keyword evidence="3" id="KW-1185">Reference proteome</keyword>
<dbReference type="STRING" id="436010.A0A166T9M2"/>
<sequence>METVYGTLIVTNKRQLVTISMVVSMDPILISLLTHSGKHVGLERSMREHSFTLTSAAKPITKQGKKGVKVESGRNASPEYQQQQEPSDLDDNFANWDPGNGEDEGENFDEGDVDGQDRPSNVVSNLDLLATCQRYISSLQLRDLQKGVVAIAEMLSINCTRTTEAQVRLKLCQEEKVGVHEGRAALHETSTTGFLEWVYTSRNHICRIQIGVDTANSAQLTANQASLLEERCLQVWRKLCVFHDMQHVYIPHATAFILAKDEQCRCEDLPQPLAENNVTGQKKLTCSCTIIGLVGDHIVIQFKKYTQARKVLFKLGGVEEFSVRFKVLLQEHLMLDSDKQQDRVTFLHASVRREYLKARARKHCWVEEVSLLTEMCHILCFLTWHADWWMDRDTDWDGVHPDIADGLRAYTLRQAASCCSITEHFSRKWGQRHSGTGCCRYNEHIIRA</sequence>
<reference evidence="2 3" key="1">
    <citation type="journal article" date="2016" name="Mol. Biol. Evol.">
        <title>Comparative Genomics of Early-Diverging Mushroom-Forming Fungi Provides Insights into the Origins of Lignocellulose Decay Capabilities.</title>
        <authorList>
            <person name="Nagy L.G."/>
            <person name="Riley R."/>
            <person name="Tritt A."/>
            <person name="Adam C."/>
            <person name="Daum C."/>
            <person name="Floudas D."/>
            <person name="Sun H."/>
            <person name="Yadav J.S."/>
            <person name="Pangilinan J."/>
            <person name="Larsson K.H."/>
            <person name="Matsuura K."/>
            <person name="Barry K."/>
            <person name="Labutti K."/>
            <person name="Kuo R."/>
            <person name="Ohm R.A."/>
            <person name="Bhattacharya S.S."/>
            <person name="Shirouzu T."/>
            <person name="Yoshinaga Y."/>
            <person name="Martin F.M."/>
            <person name="Grigoriev I.V."/>
            <person name="Hibbett D.S."/>
        </authorList>
    </citation>
    <scope>NUCLEOTIDE SEQUENCE [LARGE SCALE GENOMIC DNA]</scope>
    <source>
        <strain evidence="2 3">CBS 109695</strain>
    </source>
</reference>
<evidence type="ECO:0000256" key="1">
    <source>
        <dbReference type="SAM" id="MobiDB-lite"/>
    </source>
</evidence>
<organism evidence="2 3">
    <name type="scientific">Athelia psychrophila</name>
    <dbReference type="NCBI Taxonomy" id="1759441"/>
    <lineage>
        <taxon>Eukaryota</taxon>
        <taxon>Fungi</taxon>
        <taxon>Dikarya</taxon>
        <taxon>Basidiomycota</taxon>
        <taxon>Agaricomycotina</taxon>
        <taxon>Agaricomycetes</taxon>
        <taxon>Agaricomycetidae</taxon>
        <taxon>Atheliales</taxon>
        <taxon>Atheliaceae</taxon>
        <taxon>Athelia</taxon>
    </lineage>
</organism>
<evidence type="ECO:0008006" key="4">
    <source>
        <dbReference type="Google" id="ProtNLM"/>
    </source>
</evidence>
<accession>A0A166T9M2</accession>
<gene>
    <name evidence="2" type="ORF">FIBSPDRAFT_884281</name>
</gene>
<dbReference type="OrthoDB" id="2618192at2759"/>
<evidence type="ECO:0000313" key="2">
    <source>
        <dbReference type="EMBL" id="KZP30377.1"/>
    </source>
</evidence>